<proteinExistence type="predicted"/>
<protein>
    <submittedName>
        <fullName evidence="2">Uncharacterized protein</fullName>
    </submittedName>
</protein>
<feature type="region of interest" description="Disordered" evidence="1">
    <location>
        <begin position="210"/>
        <end position="234"/>
    </location>
</feature>
<name>A0A9Q1J993_SYNKA</name>
<reference evidence="2" key="1">
    <citation type="journal article" date="2023" name="Science">
        <title>Genome structures resolve the early diversification of teleost fishes.</title>
        <authorList>
            <person name="Parey E."/>
            <person name="Louis A."/>
            <person name="Montfort J."/>
            <person name="Bouchez O."/>
            <person name="Roques C."/>
            <person name="Iampietro C."/>
            <person name="Lluch J."/>
            <person name="Castinel A."/>
            <person name="Donnadieu C."/>
            <person name="Desvignes T."/>
            <person name="Floi Bucao C."/>
            <person name="Jouanno E."/>
            <person name="Wen M."/>
            <person name="Mejri S."/>
            <person name="Dirks R."/>
            <person name="Jansen H."/>
            <person name="Henkel C."/>
            <person name="Chen W.J."/>
            <person name="Zahm M."/>
            <person name="Cabau C."/>
            <person name="Klopp C."/>
            <person name="Thompson A.W."/>
            <person name="Robinson-Rechavi M."/>
            <person name="Braasch I."/>
            <person name="Lecointre G."/>
            <person name="Bobe J."/>
            <person name="Postlethwait J.H."/>
            <person name="Berthelot C."/>
            <person name="Roest Crollius H."/>
            <person name="Guiguen Y."/>
        </authorList>
    </citation>
    <scope>NUCLEOTIDE SEQUENCE</scope>
    <source>
        <strain evidence="2">WJC10195</strain>
    </source>
</reference>
<comment type="caution">
    <text evidence="2">The sequence shown here is derived from an EMBL/GenBank/DDBJ whole genome shotgun (WGS) entry which is preliminary data.</text>
</comment>
<keyword evidence="3" id="KW-1185">Reference proteome</keyword>
<evidence type="ECO:0000256" key="1">
    <source>
        <dbReference type="SAM" id="MobiDB-lite"/>
    </source>
</evidence>
<feature type="region of interest" description="Disordered" evidence="1">
    <location>
        <begin position="111"/>
        <end position="182"/>
    </location>
</feature>
<gene>
    <name evidence="2" type="ORF">SKAU_G00045750</name>
</gene>
<dbReference type="Proteomes" id="UP001152622">
    <property type="component" value="Chromosome 2"/>
</dbReference>
<sequence length="234" mass="25647">MLPPPEVFAFNPPLKLRARTLADCGAYRCVRADPRLSSLRWRREPSYTWCGVRPTRAGGRRLGRIHSIAIGLVGDSYAPRIRTRSHSPLPLFDRSCGFNVGSKVHGVKEASASQLTGGGEAGEYRLPLSGARGRSKKRRPDHLPRRVKQSTQSLMGQSAGGTGLAVIKPSSPPVRKHRSNSRRQVSFMHFCGSVPVPSRHDAGMRCGPTQTSIHCGQRGARGRWRSSHEDQAPS</sequence>
<evidence type="ECO:0000313" key="3">
    <source>
        <dbReference type="Proteomes" id="UP001152622"/>
    </source>
</evidence>
<evidence type="ECO:0000313" key="2">
    <source>
        <dbReference type="EMBL" id="KAJ8373995.1"/>
    </source>
</evidence>
<organism evidence="2 3">
    <name type="scientific">Synaphobranchus kaupii</name>
    <name type="common">Kaup's arrowtooth eel</name>
    <dbReference type="NCBI Taxonomy" id="118154"/>
    <lineage>
        <taxon>Eukaryota</taxon>
        <taxon>Metazoa</taxon>
        <taxon>Chordata</taxon>
        <taxon>Craniata</taxon>
        <taxon>Vertebrata</taxon>
        <taxon>Euteleostomi</taxon>
        <taxon>Actinopterygii</taxon>
        <taxon>Neopterygii</taxon>
        <taxon>Teleostei</taxon>
        <taxon>Anguilliformes</taxon>
        <taxon>Synaphobranchidae</taxon>
        <taxon>Synaphobranchus</taxon>
    </lineage>
</organism>
<dbReference type="EMBL" id="JAINUF010000002">
    <property type="protein sequence ID" value="KAJ8373995.1"/>
    <property type="molecule type" value="Genomic_DNA"/>
</dbReference>
<feature type="compositionally biased region" description="Basic residues" evidence="1">
    <location>
        <begin position="133"/>
        <end position="148"/>
    </location>
</feature>
<accession>A0A9Q1J993</accession>
<dbReference type="AlphaFoldDB" id="A0A9Q1J993"/>